<gene>
    <name evidence="1" type="ORF">EDD69_10665</name>
</gene>
<reference evidence="1 2" key="1">
    <citation type="submission" date="2019-03" db="EMBL/GenBank/DDBJ databases">
        <title>Genomic Encyclopedia of Type Strains, Phase IV (KMG-IV): sequencing the most valuable type-strain genomes for metagenomic binning, comparative biology and taxonomic classification.</title>
        <authorList>
            <person name="Goeker M."/>
        </authorList>
    </citation>
    <scope>NUCLEOTIDE SEQUENCE [LARGE SCALE GENOMIC DNA]</scope>
    <source>
        <strain evidence="1 2">DSM 24979</strain>
    </source>
</reference>
<organism evidence="1 2">
    <name type="scientific">Thermolongibacillus altinsuensis</name>
    <dbReference type="NCBI Taxonomy" id="575256"/>
    <lineage>
        <taxon>Bacteria</taxon>
        <taxon>Bacillati</taxon>
        <taxon>Bacillota</taxon>
        <taxon>Bacilli</taxon>
        <taxon>Bacillales</taxon>
        <taxon>Anoxybacillaceae</taxon>
        <taxon>Thermolongibacillus</taxon>
    </lineage>
</organism>
<comment type="caution">
    <text evidence="1">The sequence shown here is derived from an EMBL/GenBank/DDBJ whole genome shotgun (WGS) entry which is preliminary data.</text>
</comment>
<evidence type="ECO:0000313" key="2">
    <source>
        <dbReference type="Proteomes" id="UP000295658"/>
    </source>
</evidence>
<sequence>MRQMEFFIVPHPRGTVRVDVYKKNDLYEVYAKFKDIATVQASGSDKNFTVLQALHQLAKYLNKYKES</sequence>
<accession>A0A4R1QDU1</accession>
<keyword evidence="2" id="KW-1185">Reference proteome</keyword>
<dbReference type="RefSeq" id="WP_132948266.1">
    <property type="nucleotide sequence ID" value="NZ_BSVG01000008.1"/>
</dbReference>
<proteinExistence type="predicted"/>
<name>A0A4R1QDU1_9BACL</name>
<evidence type="ECO:0000313" key="1">
    <source>
        <dbReference type="EMBL" id="TCL49713.1"/>
    </source>
</evidence>
<dbReference type="Proteomes" id="UP000295658">
    <property type="component" value="Unassembled WGS sequence"/>
</dbReference>
<dbReference type="EMBL" id="SLUL01000006">
    <property type="protein sequence ID" value="TCL49713.1"/>
    <property type="molecule type" value="Genomic_DNA"/>
</dbReference>
<dbReference type="AlphaFoldDB" id="A0A4R1QDU1"/>
<protein>
    <submittedName>
        <fullName evidence="1">Uncharacterized protein</fullName>
    </submittedName>
</protein>
<dbReference type="OrthoDB" id="2695726at2"/>